<dbReference type="SUPFAM" id="SSF54928">
    <property type="entry name" value="RNA-binding domain, RBD"/>
    <property type="match status" value="1"/>
</dbReference>
<protein>
    <submittedName>
        <fullName evidence="2">Uncharacterized protein</fullName>
    </submittedName>
</protein>
<dbReference type="AlphaFoldDB" id="A0A6D2ILL3"/>
<keyword evidence="3" id="KW-1185">Reference proteome</keyword>
<proteinExistence type="predicted"/>
<dbReference type="Proteomes" id="UP000467841">
    <property type="component" value="Unassembled WGS sequence"/>
</dbReference>
<organism evidence="2 3">
    <name type="scientific">Microthlaspi erraticum</name>
    <dbReference type="NCBI Taxonomy" id="1685480"/>
    <lineage>
        <taxon>Eukaryota</taxon>
        <taxon>Viridiplantae</taxon>
        <taxon>Streptophyta</taxon>
        <taxon>Embryophyta</taxon>
        <taxon>Tracheophyta</taxon>
        <taxon>Spermatophyta</taxon>
        <taxon>Magnoliopsida</taxon>
        <taxon>eudicotyledons</taxon>
        <taxon>Gunneridae</taxon>
        <taxon>Pentapetalae</taxon>
        <taxon>rosids</taxon>
        <taxon>malvids</taxon>
        <taxon>Brassicales</taxon>
        <taxon>Brassicaceae</taxon>
        <taxon>Coluteocarpeae</taxon>
        <taxon>Microthlaspi</taxon>
    </lineage>
</organism>
<dbReference type="GO" id="GO:0003676">
    <property type="term" value="F:nucleic acid binding"/>
    <property type="evidence" value="ECO:0007669"/>
    <property type="project" value="InterPro"/>
</dbReference>
<reference evidence="2" key="1">
    <citation type="submission" date="2020-01" db="EMBL/GenBank/DDBJ databases">
        <authorList>
            <person name="Mishra B."/>
        </authorList>
    </citation>
    <scope>NUCLEOTIDE SEQUENCE [LARGE SCALE GENOMIC DNA]</scope>
</reference>
<comment type="caution">
    <text evidence="2">The sequence shown here is derived from an EMBL/GenBank/DDBJ whole genome shotgun (WGS) entry which is preliminary data.</text>
</comment>
<accession>A0A6D2ILL3</accession>
<gene>
    <name evidence="2" type="ORF">MERR_LOCUS16011</name>
</gene>
<name>A0A6D2ILL3_9BRAS</name>
<feature type="region of interest" description="Disordered" evidence="1">
    <location>
        <begin position="182"/>
        <end position="203"/>
    </location>
</feature>
<dbReference type="InterPro" id="IPR035979">
    <property type="entry name" value="RBD_domain_sf"/>
</dbReference>
<evidence type="ECO:0000313" key="3">
    <source>
        <dbReference type="Proteomes" id="UP000467841"/>
    </source>
</evidence>
<evidence type="ECO:0000256" key="1">
    <source>
        <dbReference type="SAM" id="MobiDB-lite"/>
    </source>
</evidence>
<evidence type="ECO:0000313" key="2">
    <source>
        <dbReference type="EMBL" id="CAA7028776.1"/>
    </source>
</evidence>
<dbReference type="EMBL" id="CACVBM020001074">
    <property type="protein sequence ID" value="CAA7028776.1"/>
    <property type="molecule type" value="Genomic_DNA"/>
</dbReference>
<sequence length="244" mass="27333">MYVEGYDTSLSGLSLVLSMRKHFKSCGELLHVYIPGYMKLRILNRFALIYLRGEGAEEKALKLSGSCMGGHTLVVEPYPFHATHLDHKFAPTRYFDNFKYIRMYFEGYNTSLPLDYVESMLYQELAKCGRVLNIDVDQDVENEALLERVALVAAEGIDMVERLLQICGSDVKGLENIKSSGVLTPESDEASTGNLSPWHFDSTPSRTTSVMAARAPEDPYLPKPPYLGSFLPYPWNARVDSGTG</sequence>
<dbReference type="OrthoDB" id="1132312at2759"/>